<feature type="domain" description="Glyoxalase-like" evidence="1">
    <location>
        <begin position="9"/>
        <end position="110"/>
    </location>
</feature>
<name>A0A510VDH5_9CELL</name>
<proteinExistence type="predicted"/>
<gene>
    <name evidence="2" type="ORF">CXY01_37800</name>
</gene>
<evidence type="ECO:0000313" key="3">
    <source>
        <dbReference type="Proteomes" id="UP000321118"/>
    </source>
</evidence>
<dbReference type="Proteomes" id="UP000321118">
    <property type="component" value="Unassembled WGS sequence"/>
</dbReference>
<dbReference type="Gene3D" id="3.10.180.10">
    <property type="entry name" value="2,3-Dihydroxybiphenyl 1,2-Dioxygenase, domain 1"/>
    <property type="match status" value="1"/>
</dbReference>
<dbReference type="EMBL" id="BJUB01000014">
    <property type="protein sequence ID" value="GEK23260.1"/>
    <property type="molecule type" value="Genomic_DNA"/>
</dbReference>
<dbReference type="SUPFAM" id="SSF54593">
    <property type="entry name" value="Glyoxalase/Bleomycin resistance protein/Dihydroxybiphenyl dioxygenase"/>
    <property type="match status" value="1"/>
</dbReference>
<dbReference type="RefSeq" id="WP_146930764.1">
    <property type="nucleotide sequence ID" value="NZ_BJUB01000014.1"/>
</dbReference>
<keyword evidence="3" id="KW-1185">Reference proteome</keyword>
<reference evidence="2 3" key="1">
    <citation type="submission" date="2019-07" db="EMBL/GenBank/DDBJ databases">
        <title>Whole genome shotgun sequence of Cellulomonas xylanilytica NBRC 101102.</title>
        <authorList>
            <person name="Hosoyama A."/>
            <person name="Uohara A."/>
            <person name="Ohji S."/>
            <person name="Ichikawa N."/>
        </authorList>
    </citation>
    <scope>NUCLEOTIDE SEQUENCE [LARGE SCALE GENOMIC DNA]</scope>
    <source>
        <strain evidence="2 3">NBRC 101102</strain>
    </source>
</reference>
<dbReference type="Pfam" id="PF18029">
    <property type="entry name" value="Glyoxalase_6"/>
    <property type="match status" value="1"/>
</dbReference>
<protein>
    <recommendedName>
        <fullName evidence="1">Glyoxalase-like domain-containing protein</fullName>
    </recommendedName>
</protein>
<dbReference type="OrthoDB" id="5524593at2"/>
<dbReference type="AlphaFoldDB" id="A0A510VDH5"/>
<sequence>MHRIMLREVIIDAPAAHIDTVTTFWAGALAATPHPIPGEPFVALRGAASLPHVATQSLGGDAAARFHLDIETDDLEAEIARLEGLGATVRTRYDDYAVMVDPVGLLFCLLPPESEEFATRSRTVG</sequence>
<comment type="caution">
    <text evidence="2">The sequence shown here is derived from an EMBL/GenBank/DDBJ whole genome shotgun (WGS) entry which is preliminary data.</text>
</comment>
<dbReference type="InterPro" id="IPR029068">
    <property type="entry name" value="Glyas_Bleomycin-R_OHBP_Dase"/>
</dbReference>
<organism evidence="2 3">
    <name type="scientific">Cellulomonas xylanilytica</name>
    <dbReference type="NCBI Taxonomy" id="233583"/>
    <lineage>
        <taxon>Bacteria</taxon>
        <taxon>Bacillati</taxon>
        <taxon>Actinomycetota</taxon>
        <taxon>Actinomycetes</taxon>
        <taxon>Micrococcales</taxon>
        <taxon>Cellulomonadaceae</taxon>
        <taxon>Cellulomonas</taxon>
    </lineage>
</organism>
<dbReference type="InterPro" id="IPR041581">
    <property type="entry name" value="Glyoxalase_6"/>
</dbReference>
<evidence type="ECO:0000313" key="2">
    <source>
        <dbReference type="EMBL" id="GEK23260.1"/>
    </source>
</evidence>
<accession>A0A510VDH5</accession>
<evidence type="ECO:0000259" key="1">
    <source>
        <dbReference type="Pfam" id="PF18029"/>
    </source>
</evidence>